<comment type="caution">
    <text evidence="1">The sequence shown here is derived from an EMBL/GenBank/DDBJ whole genome shotgun (WGS) entry which is preliminary data.</text>
</comment>
<reference evidence="1" key="2">
    <citation type="journal article" date="2022" name="New Phytol.">
        <title>Evolutionary transition to the ectomycorrhizal habit in the genomes of a hyperdiverse lineage of mushroom-forming fungi.</title>
        <authorList>
            <person name="Looney B."/>
            <person name="Miyauchi S."/>
            <person name="Morin E."/>
            <person name="Drula E."/>
            <person name="Courty P.E."/>
            <person name="Kohler A."/>
            <person name="Kuo A."/>
            <person name="LaButti K."/>
            <person name="Pangilinan J."/>
            <person name="Lipzen A."/>
            <person name="Riley R."/>
            <person name="Andreopoulos W."/>
            <person name="He G."/>
            <person name="Johnson J."/>
            <person name="Nolan M."/>
            <person name="Tritt A."/>
            <person name="Barry K.W."/>
            <person name="Grigoriev I.V."/>
            <person name="Nagy L.G."/>
            <person name="Hibbett D."/>
            <person name="Henrissat B."/>
            <person name="Matheny P.B."/>
            <person name="Labbe J."/>
            <person name="Martin F.M."/>
        </authorList>
    </citation>
    <scope>NUCLEOTIDE SEQUENCE</scope>
    <source>
        <strain evidence="1">HHB10654</strain>
    </source>
</reference>
<evidence type="ECO:0000313" key="2">
    <source>
        <dbReference type="Proteomes" id="UP000814140"/>
    </source>
</evidence>
<dbReference type="EMBL" id="MU277291">
    <property type="protein sequence ID" value="KAI0055456.1"/>
    <property type="molecule type" value="Genomic_DNA"/>
</dbReference>
<keyword evidence="2" id="KW-1185">Reference proteome</keyword>
<name>A0ACB8SI41_9AGAM</name>
<proteinExistence type="predicted"/>
<organism evidence="1 2">
    <name type="scientific">Artomyces pyxidatus</name>
    <dbReference type="NCBI Taxonomy" id="48021"/>
    <lineage>
        <taxon>Eukaryota</taxon>
        <taxon>Fungi</taxon>
        <taxon>Dikarya</taxon>
        <taxon>Basidiomycota</taxon>
        <taxon>Agaricomycotina</taxon>
        <taxon>Agaricomycetes</taxon>
        <taxon>Russulales</taxon>
        <taxon>Auriscalpiaceae</taxon>
        <taxon>Artomyces</taxon>
    </lineage>
</organism>
<protein>
    <submittedName>
        <fullName evidence="1">Uncharacterized protein</fullName>
    </submittedName>
</protein>
<accession>A0ACB8SI41</accession>
<evidence type="ECO:0000313" key="1">
    <source>
        <dbReference type="EMBL" id="KAI0055456.1"/>
    </source>
</evidence>
<sequence>MDAWRQVDAERLLSAPEASAATNAIFYYGNVPYYTHWQSYPDNNILQTFDYGAMYDQELMLEQAVGVGIPYDSSIFDVERACNALLSLHTEETPCNNRQHQTPLLGVGIGIPYRDRPPAEQVELEEYTGIVNSIKQDAAAAAATSKKASRNSRRRVCKSIEPLACYFCRGRKIACGALPGSRNKSCWQCVKRDMVCVYPTESRRGQRRLSTRRRGSSGAGPSMHVHKARAMARL</sequence>
<dbReference type="Proteomes" id="UP000814140">
    <property type="component" value="Unassembled WGS sequence"/>
</dbReference>
<reference evidence="1" key="1">
    <citation type="submission" date="2021-03" db="EMBL/GenBank/DDBJ databases">
        <authorList>
            <consortium name="DOE Joint Genome Institute"/>
            <person name="Ahrendt S."/>
            <person name="Looney B.P."/>
            <person name="Miyauchi S."/>
            <person name="Morin E."/>
            <person name="Drula E."/>
            <person name="Courty P.E."/>
            <person name="Chicoki N."/>
            <person name="Fauchery L."/>
            <person name="Kohler A."/>
            <person name="Kuo A."/>
            <person name="Labutti K."/>
            <person name="Pangilinan J."/>
            <person name="Lipzen A."/>
            <person name="Riley R."/>
            <person name="Andreopoulos W."/>
            <person name="He G."/>
            <person name="Johnson J."/>
            <person name="Barry K.W."/>
            <person name="Grigoriev I.V."/>
            <person name="Nagy L."/>
            <person name="Hibbett D."/>
            <person name="Henrissat B."/>
            <person name="Matheny P.B."/>
            <person name="Labbe J."/>
            <person name="Martin F."/>
        </authorList>
    </citation>
    <scope>NUCLEOTIDE SEQUENCE</scope>
    <source>
        <strain evidence="1">HHB10654</strain>
    </source>
</reference>
<gene>
    <name evidence="1" type="ORF">BV25DRAFT_1842945</name>
</gene>